<reference evidence="9 10" key="1">
    <citation type="submission" date="2018-03" db="EMBL/GenBank/DDBJ databases">
        <title>Genomic Encyclopedia of Type Strains, Phase III (KMG-III): the genomes of soil and plant-associated and newly described type strains.</title>
        <authorList>
            <person name="Whitman W."/>
        </authorList>
    </citation>
    <scope>NUCLEOTIDE SEQUENCE [LARGE SCALE GENOMIC DNA]</scope>
    <source>
        <strain evidence="9 10">CGMCC 1.12152</strain>
    </source>
</reference>
<dbReference type="PANTHER" id="PTHR11241">
    <property type="entry name" value="DEOXYURIDINE 5'-TRIPHOSPHATE NUCLEOTIDOHYDROLASE"/>
    <property type="match status" value="1"/>
</dbReference>
<dbReference type="Gene3D" id="2.70.40.10">
    <property type="match status" value="1"/>
</dbReference>
<dbReference type="UniPathway" id="UPA00610">
    <property type="reaction ID" value="UER00666"/>
</dbReference>
<dbReference type="PANTHER" id="PTHR11241:SF0">
    <property type="entry name" value="DEOXYURIDINE 5'-TRIPHOSPHATE NUCLEOTIDOHYDROLASE"/>
    <property type="match status" value="1"/>
</dbReference>
<dbReference type="GO" id="GO:0006226">
    <property type="term" value="P:dUMP biosynthetic process"/>
    <property type="evidence" value="ECO:0007669"/>
    <property type="project" value="UniProtKB-UniRule"/>
</dbReference>
<keyword evidence="4 7" id="KW-0460">Magnesium</keyword>
<comment type="caution">
    <text evidence="9">The sequence shown here is derived from an EMBL/GenBank/DDBJ whole genome shotgun (WGS) entry which is preliminary data.</text>
</comment>
<dbReference type="NCBIfam" id="TIGR00576">
    <property type="entry name" value="dut"/>
    <property type="match status" value="1"/>
</dbReference>
<evidence type="ECO:0000256" key="1">
    <source>
        <dbReference type="ARBA" id="ARBA00006581"/>
    </source>
</evidence>
<comment type="catalytic activity">
    <reaction evidence="6 7">
        <text>dUTP + H2O = dUMP + diphosphate + H(+)</text>
        <dbReference type="Rhea" id="RHEA:10248"/>
        <dbReference type="ChEBI" id="CHEBI:15377"/>
        <dbReference type="ChEBI" id="CHEBI:15378"/>
        <dbReference type="ChEBI" id="CHEBI:33019"/>
        <dbReference type="ChEBI" id="CHEBI:61555"/>
        <dbReference type="ChEBI" id="CHEBI:246422"/>
        <dbReference type="EC" id="3.6.1.23"/>
    </reaction>
</comment>
<protein>
    <recommendedName>
        <fullName evidence="7">Deoxyuridine 5'-triphosphate nucleotidohydrolase</fullName>
        <shortName evidence="7">dUTPase</shortName>
        <ecNumber evidence="7">3.6.1.23</ecNumber>
    </recommendedName>
    <alternativeName>
        <fullName evidence="7">dUTP pyrophosphatase</fullName>
    </alternativeName>
</protein>
<dbReference type="AlphaFoldDB" id="A0A2T0UYT8"/>
<dbReference type="EMBL" id="PVTK01000009">
    <property type="protein sequence ID" value="PRY63089.1"/>
    <property type="molecule type" value="Genomic_DNA"/>
</dbReference>
<evidence type="ECO:0000256" key="7">
    <source>
        <dbReference type="HAMAP-Rule" id="MF_00116"/>
    </source>
</evidence>
<dbReference type="FunFam" id="2.70.40.10:FF:000002">
    <property type="entry name" value="dUTP diphosphatase"/>
    <property type="match status" value="1"/>
</dbReference>
<comment type="function">
    <text evidence="7">This enzyme is involved in nucleotide metabolism: it produces dUMP, the immediate precursor of thymidine nucleotides and it decreases the intracellular concentration of dUTP so that uracil cannot be incorporated into DNA.</text>
</comment>
<comment type="pathway">
    <text evidence="7">Pyrimidine metabolism; dUMP biosynthesis; dUMP from dCTP (dUTP route): step 2/2.</text>
</comment>
<dbReference type="OrthoDB" id="9809956at2"/>
<feature type="domain" description="dUTPase-like" evidence="8">
    <location>
        <begin position="19"/>
        <end position="150"/>
    </location>
</feature>
<feature type="binding site" evidence="7">
    <location>
        <begin position="71"/>
        <end position="73"/>
    </location>
    <ligand>
        <name>substrate</name>
    </ligand>
</feature>
<dbReference type="Pfam" id="PF00692">
    <property type="entry name" value="dUTPase"/>
    <property type="match status" value="1"/>
</dbReference>
<evidence type="ECO:0000256" key="4">
    <source>
        <dbReference type="ARBA" id="ARBA00022842"/>
    </source>
</evidence>
<proteinExistence type="inferred from homology"/>
<keyword evidence="3 7" id="KW-0378">Hydrolase</keyword>
<dbReference type="Proteomes" id="UP000237647">
    <property type="component" value="Unassembled WGS sequence"/>
</dbReference>
<dbReference type="InterPro" id="IPR029054">
    <property type="entry name" value="dUTPase-like"/>
</dbReference>
<organism evidence="9 10">
    <name type="scientific">Vreelandella songnenensis</name>
    <dbReference type="NCBI Taxonomy" id="1176243"/>
    <lineage>
        <taxon>Bacteria</taxon>
        <taxon>Pseudomonadati</taxon>
        <taxon>Pseudomonadota</taxon>
        <taxon>Gammaproteobacteria</taxon>
        <taxon>Oceanospirillales</taxon>
        <taxon>Halomonadaceae</taxon>
        <taxon>Vreelandella</taxon>
    </lineage>
</organism>
<evidence type="ECO:0000256" key="5">
    <source>
        <dbReference type="ARBA" id="ARBA00023080"/>
    </source>
</evidence>
<dbReference type="HAMAP" id="MF_00116">
    <property type="entry name" value="dUTPase_bact"/>
    <property type="match status" value="1"/>
</dbReference>
<evidence type="ECO:0000256" key="2">
    <source>
        <dbReference type="ARBA" id="ARBA00022723"/>
    </source>
</evidence>
<dbReference type="CDD" id="cd07557">
    <property type="entry name" value="trimeric_dUTPase"/>
    <property type="match status" value="1"/>
</dbReference>
<sequence>MTTRPRLQCKVLDERLRDHMPHYATEGSAGMDLRALLDAPLTLQPGECQLVRTGLAIYIEDPGLAGMILPRSGLGHKHGIVLGNLVGLIDSDYQGELMISVWNRGQDAFTLSPFERLAQYVLVPVVQAELSIVDAFTDSTRGSGGFGSTGRQ</sequence>
<dbReference type="RefSeq" id="WP_106375740.1">
    <property type="nucleotide sequence ID" value="NZ_PVTK01000009.1"/>
</dbReference>
<keyword evidence="2 7" id="KW-0479">Metal-binding</keyword>
<comment type="caution">
    <text evidence="7">Lacks conserved residue(s) required for the propagation of feature annotation.</text>
</comment>
<comment type="cofactor">
    <cofactor evidence="7">
        <name>Mg(2+)</name>
        <dbReference type="ChEBI" id="CHEBI:18420"/>
    </cofactor>
</comment>
<dbReference type="InterPro" id="IPR036157">
    <property type="entry name" value="dUTPase-like_sf"/>
</dbReference>
<feature type="binding site" evidence="7">
    <location>
        <position position="84"/>
    </location>
    <ligand>
        <name>substrate</name>
    </ligand>
</feature>
<evidence type="ECO:0000256" key="6">
    <source>
        <dbReference type="ARBA" id="ARBA00047686"/>
    </source>
</evidence>
<keyword evidence="5 7" id="KW-0546">Nucleotide metabolism</keyword>
<evidence type="ECO:0000313" key="9">
    <source>
        <dbReference type="EMBL" id="PRY63089.1"/>
    </source>
</evidence>
<dbReference type="InterPro" id="IPR008181">
    <property type="entry name" value="dUTPase"/>
</dbReference>
<gene>
    <name evidence="7" type="primary">dut</name>
    <name evidence="9" type="ORF">B0H98_10994</name>
</gene>
<dbReference type="GO" id="GO:0000287">
    <property type="term" value="F:magnesium ion binding"/>
    <property type="evidence" value="ECO:0007669"/>
    <property type="project" value="UniProtKB-UniRule"/>
</dbReference>
<dbReference type="EC" id="3.6.1.23" evidence="7"/>
<evidence type="ECO:0000256" key="3">
    <source>
        <dbReference type="ARBA" id="ARBA00022801"/>
    </source>
</evidence>
<accession>A0A2T0UYT8</accession>
<dbReference type="InterPro" id="IPR033704">
    <property type="entry name" value="dUTPase_trimeric"/>
</dbReference>
<evidence type="ECO:0000259" key="8">
    <source>
        <dbReference type="Pfam" id="PF00692"/>
    </source>
</evidence>
<keyword evidence="10" id="KW-1185">Reference proteome</keyword>
<feature type="binding site" evidence="7">
    <location>
        <begin position="88"/>
        <end position="90"/>
    </location>
    <ligand>
        <name>substrate</name>
    </ligand>
</feature>
<name>A0A2T0UYT8_9GAMM</name>
<evidence type="ECO:0000313" key="10">
    <source>
        <dbReference type="Proteomes" id="UP000237647"/>
    </source>
</evidence>
<dbReference type="SUPFAM" id="SSF51283">
    <property type="entry name" value="dUTPase-like"/>
    <property type="match status" value="1"/>
</dbReference>
<dbReference type="GO" id="GO:0004170">
    <property type="term" value="F:dUTP diphosphatase activity"/>
    <property type="evidence" value="ECO:0007669"/>
    <property type="project" value="UniProtKB-UniRule"/>
</dbReference>
<comment type="similarity">
    <text evidence="1 7">Belongs to the dUTPase family.</text>
</comment>
<dbReference type="NCBIfam" id="NF001862">
    <property type="entry name" value="PRK00601.1"/>
    <property type="match status" value="1"/>
</dbReference>
<dbReference type="GO" id="GO:0046081">
    <property type="term" value="P:dUTP catabolic process"/>
    <property type="evidence" value="ECO:0007669"/>
    <property type="project" value="InterPro"/>
</dbReference>